<accession>A0A9W6KKV7</accession>
<reference evidence="2" key="2">
    <citation type="submission" date="2023-01" db="EMBL/GenBank/DDBJ databases">
        <authorList>
            <person name="Sun Q."/>
            <person name="Evtushenko L."/>
        </authorList>
    </citation>
    <scope>NUCLEOTIDE SEQUENCE</scope>
    <source>
        <strain evidence="2">VKM Ac-1321</strain>
    </source>
</reference>
<organism evidence="2 3">
    <name type="scientific">Dactylosporangium matsuzakiense</name>
    <dbReference type="NCBI Taxonomy" id="53360"/>
    <lineage>
        <taxon>Bacteria</taxon>
        <taxon>Bacillati</taxon>
        <taxon>Actinomycetota</taxon>
        <taxon>Actinomycetes</taxon>
        <taxon>Micromonosporales</taxon>
        <taxon>Micromonosporaceae</taxon>
        <taxon>Dactylosporangium</taxon>
    </lineage>
</organism>
<reference evidence="2" key="1">
    <citation type="journal article" date="2014" name="Int. J. Syst. Evol. Microbiol.">
        <title>Complete genome sequence of Corynebacterium casei LMG S-19264T (=DSM 44701T), isolated from a smear-ripened cheese.</title>
        <authorList>
            <consortium name="US DOE Joint Genome Institute (JGI-PGF)"/>
            <person name="Walter F."/>
            <person name="Albersmeier A."/>
            <person name="Kalinowski J."/>
            <person name="Ruckert C."/>
        </authorList>
    </citation>
    <scope>NUCLEOTIDE SEQUENCE</scope>
    <source>
        <strain evidence="2">VKM Ac-1321</strain>
    </source>
</reference>
<keyword evidence="3" id="KW-1185">Reference proteome</keyword>
<evidence type="ECO:0000313" key="3">
    <source>
        <dbReference type="Proteomes" id="UP001143480"/>
    </source>
</evidence>
<evidence type="ECO:0000256" key="1">
    <source>
        <dbReference type="SAM" id="MobiDB-lite"/>
    </source>
</evidence>
<protein>
    <submittedName>
        <fullName evidence="2">Uncharacterized protein</fullName>
    </submittedName>
</protein>
<comment type="caution">
    <text evidence="2">The sequence shown here is derived from an EMBL/GenBank/DDBJ whole genome shotgun (WGS) entry which is preliminary data.</text>
</comment>
<feature type="compositionally biased region" description="Low complexity" evidence="1">
    <location>
        <begin position="57"/>
        <end position="68"/>
    </location>
</feature>
<proteinExistence type="predicted"/>
<sequence>MAMSSRVKQMLCFAAGVAVGVATTSIGQVLMVVARRPASNAANAFDPAPHLDTATAGSSPDVPPVGVDDPGRATSPTSRQRTYEPTGATAGQPASWD</sequence>
<dbReference type="Proteomes" id="UP001143480">
    <property type="component" value="Unassembled WGS sequence"/>
</dbReference>
<name>A0A9W6KKV7_9ACTN</name>
<dbReference type="EMBL" id="BSFP01000026">
    <property type="protein sequence ID" value="GLL02842.1"/>
    <property type="molecule type" value="Genomic_DNA"/>
</dbReference>
<feature type="region of interest" description="Disordered" evidence="1">
    <location>
        <begin position="42"/>
        <end position="97"/>
    </location>
</feature>
<dbReference type="AlphaFoldDB" id="A0A9W6KKV7"/>
<gene>
    <name evidence="2" type="ORF">GCM10017581_045840</name>
</gene>
<evidence type="ECO:0000313" key="2">
    <source>
        <dbReference type="EMBL" id="GLL02842.1"/>
    </source>
</evidence>